<dbReference type="GO" id="GO:0022857">
    <property type="term" value="F:transmembrane transporter activity"/>
    <property type="evidence" value="ECO:0007669"/>
    <property type="project" value="InterPro"/>
</dbReference>
<keyword evidence="2" id="KW-0813">Transport</keyword>
<dbReference type="PATRIC" id="fig|1423729.3.peg.208"/>
<evidence type="ECO:0000256" key="5">
    <source>
        <dbReference type="ARBA" id="ARBA00022989"/>
    </source>
</evidence>
<dbReference type="PANTHER" id="PTHR42770">
    <property type="entry name" value="AMINO ACID TRANSPORTER-RELATED"/>
    <property type="match status" value="1"/>
</dbReference>
<keyword evidence="6 7" id="KW-0472">Membrane</keyword>
<keyword evidence="5 7" id="KW-1133">Transmembrane helix</keyword>
<gene>
    <name evidence="8" type="ORF">FC80_GL000207</name>
</gene>
<accession>A0A0R2CUX3</accession>
<proteinExistence type="predicted"/>
<evidence type="ECO:0000256" key="7">
    <source>
        <dbReference type="SAM" id="Phobius"/>
    </source>
</evidence>
<protein>
    <submittedName>
        <fullName evidence="8">Inner membrane transporter YjeM</fullName>
    </submittedName>
</protein>
<evidence type="ECO:0000256" key="3">
    <source>
        <dbReference type="ARBA" id="ARBA00022475"/>
    </source>
</evidence>
<feature type="transmembrane region" description="Helical" evidence="7">
    <location>
        <begin position="127"/>
        <end position="151"/>
    </location>
</feature>
<dbReference type="PANTHER" id="PTHR42770:SF15">
    <property type="entry name" value="GLUTAMATE_GAMMA-AMINOBUTYRATE ANTIPORTER-RELATED"/>
    <property type="match status" value="1"/>
</dbReference>
<feature type="transmembrane region" description="Helical" evidence="7">
    <location>
        <begin position="372"/>
        <end position="390"/>
    </location>
</feature>
<evidence type="ECO:0000256" key="1">
    <source>
        <dbReference type="ARBA" id="ARBA00004651"/>
    </source>
</evidence>
<evidence type="ECO:0000256" key="2">
    <source>
        <dbReference type="ARBA" id="ARBA00022448"/>
    </source>
</evidence>
<sequence>MEINLMNDKRRLTLLSVMLMIFTSTFAFDNTSIAYYTMGDAGIIWYILAAFFFFVPSTLMFSEFGVAFRAEPGGVFSWLEKSIGLKWAFIGGFIWIASWVILTVSTVSKIWIMLSTTISGADKTGTWHILGFNSTETIGIISIIFIIMVTAVSTRGLDKVASLASIGGIAAVFLTLFFIAASLFLLVLNGFKLAEPIDFPKSFIKSPRSSYQSISQMISFLIYAVYAYAGIEALGGISDKMKNSKRNFPIALAVSATLITAAYAMVIFLWSTSANWHEVFQKSGVNLGNTTYVLMSNLGYSIGNSLGINHRSAEALSFFFARFGSFTMLLSYLGSFFVIVYMPIKSFILGTPQKLWPKSLPKLNKFGMPANAMWWQAIIICILIGLTSFGNSTATAFYEILTLMDNVSSTLPYLFLVSAFIFFKQNKELKKPYEIFKKKWNYIIIVIIVNTVLLMGVGSTIVDAIETNNYLDLFLELIGPVLFGFIGYCLYVLYERWIKKLEK</sequence>
<reference evidence="8 9" key="1">
    <citation type="journal article" date="2015" name="Genome Announc.">
        <title>Expanding the biotechnology potential of lactobacilli through comparative genomics of 213 strains and associated genera.</title>
        <authorList>
            <person name="Sun Z."/>
            <person name="Harris H.M."/>
            <person name="McCann A."/>
            <person name="Guo C."/>
            <person name="Argimon S."/>
            <person name="Zhang W."/>
            <person name="Yang X."/>
            <person name="Jeffery I.B."/>
            <person name="Cooney J.C."/>
            <person name="Kagawa T.F."/>
            <person name="Liu W."/>
            <person name="Song Y."/>
            <person name="Salvetti E."/>
            <person name="Wrobel A."/>
            <person name="Rasinkangas P."/>
            <person name="Parkhill J."/>
            <person name="Rea M.C."/>
            <person name="O'Sullivan O."/>
            <person name="Ritari J."/>
            <person name="Douillard F.P."/>
            <person name="Paul Ross R."/>
            <person name="Yang R."/>
            <person name="Briner A.E."/>
            <person name="Felis G.E."/>
            <person name="de Vos W.M."/>
            <person name="Barrangou R."/>
            <person name="Klaenhammer T.R."/>
            <person name="Caufield P.W."/>
            <person name="Cui Y."/>
            <person name="Zhang H."/>
            <person name="O'Toole P.W."/>
        </authorList>
    </citation>
    <scope>NUCLEOTIDE SEQUENCE [LARGE SCALE GENOMIC DNA]</scope>
    <source>
        <strain evidence="8 9">DSM 21116</strain>
    </source>
</reference>
<evidence type="ECO:0000256" key="4">
    <source>
        <dbReference type="ARBA" id="ARBA00022692"/>
    </source>
</evidence>
<evidence type="ECO:0000313" key="9">
    <source>
        <dbReference type="Proteomes" id="UP000051131"/>
    </source>
</evidence>
<dbReference type="STRING" id="1423729.FC80_GL000207"/>
<feature type="transmembrane region" description="Helical" evidence="7">
    <location>
        <begin position="87"/>
        <end position="107"/>
    </location>
</feature>
<dbReference type="AlphaFoldDB" id="A0A0R2CUX3"/>
<comment type="subcellular location">
    <subcellularLocation>
        <location evidence="1">Cell membrane</location>
        <topology evidence="1">Multi-pass membrane protein</topology>
    </subcellularLocation>
</comment>
<organism evidence="8 9">
    <name type="scientific">Liquorilactobacillus cacaonum DSM 21116</name>
    <dbReference type="NCBI Taxonomy" id="1423729"/>
    <lineage>
        <taxon>Bacteria</taxon>
        <taxon>Bacillati</taxon>
        <taxon>Bacillota</taxon>
        <taxon>Bacilli</taxon>
        <taxon>Lactobacillales</taxon>
        <taxon>Lactobacillaceae</taxon>
        <taxon>Liquorilactobacillus</taxon>
    </lineage>
</organism>
<feature type="transmembrane region" description="Helical" evidence="7">
    <location>
        <begin position="211"/>
        <end position="229"/>
    </location>
</feature>
<feature type="transmembrane region" description="Helical" evidence="7">
    <location>
        <begin position="43"/>
        <end position="66"/>
    </location>
</feature>
<keyword evidence="4 7" id="KW-0812">Transmembrane</keyword>
<evidence type="ECO:0000313" key="8">
    <source>
        <dbReference type="EMBL" id="KRM92027.1"/>
    </source>
</evidence>
<keyword evidence="9" id="KW-1185">Reference proteome</keyword>
<feature type="transmembrane region" description="Helical" evidence="7">
    <location>
        <begin position="442"/>
        <end position="461"/>
    </location>
</feature>
<dbReference type="Pfam" id="PF13520">
    <property type="entry name" value="AA_permease_2"/>
    <property type="match status" value="1"/>
</dbReference>
<feature type="transmembrane region" description="Helical" evidence="7">
    <location>
        <begin position="473"/>
        <end position="494"/>
    </location>
</feature>
<feature type="transmembrane region" description="Helical" evidence="7">
    <location>
        <begin position="163"/>
        <end position="191"/>
    </location>
</feature>
<evidence type="ECO:0000256" key="6">
    <source>
        <dbReference type="ARBA" id="ARBA00023136"/>
    </source>
</evidence>
<dbReference type="InterPro" id="IPR050367">
    <property type="entry name" value="APC_superfamily"/>
</dbReference>
<feature type="transmembrane region" description="Helical" evidence="7">
    <location>
        <begin position="250"/>
        <end position="270"/>
    </location>
</feature>
<dbReference type="NCBIfam" id="NF011775">
    <property type="entry name" value="PRK15238.1"/>
    <property type="match status" value="1"/>
</dbReference>
<comment type="caution">
    <text evidence="8">The sequence shown here is derived from an EMBL/GenBank/DDBJ whole genome shotgun (WGS) entry which is preliminary data.</text>
</comment>
<feature type="transmembrane region" description="Helical" evidence="7">
    <location>
        <begin position="329"/>
        <end position="351"/>
    </location>
</feature>
<keyword evidence="3" id="KW-1003">Cell membrane</keyword>
<dbReference type="EMBL" id="AYZE01000008">
    <property type="protein sequence ID" value="KRM92027.1"/>
    <property type="molecule type" value="Genomic_DNA"/>
</dbReference>
<dbReference type="InterPro" id="IPR002293">
    <property type="entry name" value="AA/rel_permease1"/>
</dbReference>
<dbReference type="GO" id="GO:0005886">
    <property type="term" value="C:plasma membrane"/>
    <property type="evidence" value="ECO:0007669"/>
    <property type="project" value="UniProtKB-SubCell"/>
</dbReference>
<dbReference type="PIRSF" id="PIRSF006060">
    <property type="entry name" value="AA_transporter"/>
    <property type="match status" value="1"/>
</dbReference>
<dbReference type="Gene3D" id="1.20.1740.10">
    <property type="entry name" value="Amino acid/polyamine transporter I"/>
    <property type="match status" value="1"/>
</dbReference>
<dbReference type="Proteomes" id="UP000051131">
    <property type="component" value="Unassembled WGS sequence"/>
</dbReference>
<name>A0A0R2CUX3_9LACO</name>